<dbReference type="AlphaFoldDB" id="A0A8G0L6J5"/>
<reference evidence="1 2" key="1">
    <citation type="journal article" date="2021" name="BMC Genomics">
        <title>Telomere-to-telomere genome assembly of asparaginase-producing Trichoderma simmonsii.</title>
        <authorList>
            <person name="Chung D."/>
            <person name="Kwon Y.M."/>
            <person name="Yang Y."/>
        </authorList>
    </citation>
    <scope>NUCLEOTIDE SEQUENCE [LARGE SCALE GENOMIC DNA]</scope>
    <source>
        <strain evidence="1 2">GH-Sj1</strain>
    </source>
</reference>
<evidence type="ECO:0000313" key="2">
    <source>
        <dbReference type="Proteomes" id="UP000826661"/>
    </source>
</evidence>
<dbReference type="EMBL" id="CP075864">
    <property type="protein sequence ID" value="QYS93965.1"/>
    <property type="molecule type" value="Genomic_DNA"/>
</dbReference>
<dbReference type="Proteomes" id="UP000826661">
    <property type="component" value="Chromosome I"/>
</dbReference>
<sequence>MEDSRVGVGISVGSFSSFCKQGLVAQQSKVNAGPYEDGVSDTVQLTDAANTAQRPTRFTIHTPVADVGQRQDDDNLIKQLMAQECMRTHMTWKTNETSGNSFAKPDLE</sequence>
<protein>
    <submittedName>
        <fullName evidence="1">Uncharacterized protein</fullName>
    </submittedName>
</protein>
<proteinExistence type="predicted"/>
<evidence type="ECO:0000313" key="1">
    <source>
        <dbReference type="EMBL" id="QYS93965.1"/>
    </source>
</evidence>
<accession>A0A8G0L6J5</accession>
<organism evidence="1 2">
    <name type="scientific">Trichoderma simmonsii</name>
    <dbReference type="NCBI Taxonomy" id="1491479"/>
    <lineage>
        <taxon>Eukaryota</taxon>
        <taxon>Fungi</taxon>
        <taxon>Dikarya</taxon>
        <taxon>Ascomycota</taxon>
        <taxon>Pezizomycotina</taxon>
        <taxon>Sordariomycetes</taxon>
        <taxon>Hypocreomycetidae</taxon>
        <taxon>Hypocreales</taxon>
        <taxon>Hypocreaceae</taxon>
        <taxon>Trichoderma</taxon>
    </lineage>
</organism>
<gene>
    <name evidence="1" type="ORF">H0G86_001327</name>
</gene>
<keyword evidence="2" id="KW-1185">Reference proteome</keyword>
<name>A0A8G0L6J5_9HYPO</name>